<evidence type="ECO:0000313" key="4">
    <source>
        <dbReference type="EMBL" id="CAB4172560.1"/>
    </source>
</evidence>
<protein>
    <submittedName>
        <fullName evidence="4">HELICc domain containing protein</fullName>
    </submittedName>
</protein>
<dbReference type="GO" id="GO:0016787">
    <property type="term" value="F:hydrolase activity"/>
    <property type="evidence" value="ECO:0007669"/>
    <property type="project" value="UniProtKB-KW"/>
</dbReference>
<dbReference type="InterPro" id="IPR014001">
    <property type="entry name" value="Helicase_ATP-bd"/>
</dbReference>
<feature type="domain" description="Helicase ATP-binding" evidence="2">
    <location>
        <begin position="12"/>
        <end position="173"/>
    </location>
</feature>
<dbReference type="PANTHER" id="PTHR45766:SF6">
    <property type="entry name" value="SWI_SNF-RELATED MATRIX-ASSOCIATED ACTIN-DEPENDENT REGULATOR OF CHROMATIN SUBFAMILY A-LIKE PROTEIN 1"/>
    <property type="match status" value="1"/>
</dbReference>
<dbReference type="InterPro" id="IPR038718">
    <property type="entry name" value="SNF2-like_sf"/>
</dbReference>
<dbReference type="PANTHER" id="PTHR45766">
    <property type="entry name" value="DNA ANNEALING HELICASE AND ENDONUCLEASE ZRANB3 FAMILY MEMBER"/>
    <property type="match status" value="1"/>
</dbReference>
<dbReference type="Gene3D" id="3.40.50.10810">
    <property type="entry name" value="Tandem AAA-ATPase domain"/>
    <property type="match status" value="1"/>
</dbReference>
<dbReference type="Gene3D" id="3.40.50.300">
    <property type="entry name" value="P-loop containing nucleotide triphosphate hydrolases"/>
    <property type="match status" value="1"/>
</dbReference>
<reference evidence="4" key="1">
    <citation type="submission" date="2020-05" db="EMBL/GenBank/DDBJ databases">
        <authorList>
            <person name="Chiriac C."/>
            <person name="Salcher M."/>
            <person name="Ghai R."/>
            <person name="Kavagutti S V."/>
        </authorList>
    </citation>
    <scope>NUCLEOTIDE SEQUENCE</scope>
</reference>
<name>A0A6J5PKW7_9CAUD</name>
<dbReference type="PROSITE" id="PS51194">
    <property type="entry name" value="HELICASE_CTER"/>
    <property type="match status" value="1"/>
</dbReference>
<dbReference type="SUPFAM" id="SSF52540">
    <property type="entry name" value="P-loop containing nucleoside triphosphate hydrolases"/>
    <property type="match status" value="2"/>
</dbReference>
<organism evidence="4">
    <name type="scientific">uncultured Caudovirales phage</name>
    <dbReference type="NCBI Taxonomy" id="2100421"/>
    <lineage>
        <taxon>Viruses</taxon>
        <taxon>Duplodnaviria</taxon>
        <taxon>Heunggongvirae</taxon>
        <taxon>Uroviricota</taxon>
        <taxon>Caudoviricetes</taxon>
        <taxon>Peduoviridae</taxon>
        <taxon>Maltschvirus</taxon>
        <taxon>Maltschvirus maltsch</taxon>
    </lineage>
</organism>
<dbReference type="InterPro" id="IPR001650">
    <property type="entry name" value="Helicase_C-like"/>
</dbReference>
<dbReference type="Pfam" id="PF00271">
    <property type="entry name" value="Helicase_C"/>
    <property type="match status" value="1"/>
</dbReference>
<dbReference type="SMART" id="SM00487">
    <property type="entry name" value="DEXDc"/>
    <property type="match status" value="1"/>
</dbReference>
<accession>A0A6J5PKW7</accession>
<proteinExistence type="predicted"/>
<keyword evidence="1" id="KW-0378">Hydrolase</keyword>
<evidence type="ECO:0000256" key="1">
    <source>
        <dbReference type="ARBA" id="ARBA00022801"/>
    </source>
</evidence>
<sequence length="447" mass="49836">MLKLRPYQDDAADFLFEHDTAMILAPVGAGKTAITLTALAAAVSDGYARRWLILAPKRVCTDVWPVERPKWGPRLTMALAVGTPAQRAAALASDADVVVMNYDNIQTLTAADMARFDGVVFDELTRVKNPSGKRFKALEKLLKGVHYRWGLTGSFTSNGLEDVFGQCKIVDQALLGRSKGAFLQRYFVCINRDFGEWSPRKGSLEQIMATIKPATFVLEPGVYADKLPPLHTVELACDMADIRPYNVMKRDLMLELGSAQVVAANAAAVTSKLQQMASGFVYHSTSTASDRPGKFDVDKRAIWISGHKFDRLAELLDENQRANTIVVYNYIEELAELRRRFPHAQTIDDANAIERWNAGRIELLLIHPKSAGHGLNLQHGGNKIVFVSLPWSLELYEQTVGRLHRGGQTQPVWCYLLLCNKTIDERIWSALRDKRAISDIALEELKA</sequence>
<dbReference type="InterPro" id="IPR000330">
    <property type="entry name" value="SNF2_N"/>
</dbReference>
<evidence type="ECO:0000259" key="3">
    <source>
        <dbReference type="PROSITE" id="PS51194"/>
    </source>
</evidence>
<dbReference type="EMBL" id="LR796886">
    <property type="protein sequence ID" value="CAB4172560.1"/>
    <property type="molecule type" value="Genomic_DNA"/>
</dbReference>
<dbReference type="PROSITE" id="PS51192">
    <property type="entry name" value="HELICASE_ATP_BIND_1"/>
    <property type="match status" value="1"/>
</dbReference>
<dbReference type="InterPro" id="IPR027417">
    <property type="entry name" value="P-loop_NTPase"/>
</dbReference>
<dbReference type="GO" id="GO:0005524">
    <property type="term" value="F:ATP binding"/>
    <property type="evidence" value="ECO:0007669"/>
    <property type="project" value="InterPro"/>
</dbReference>
<evidence type="ECO:0000259" key="2">
    <source>
        <dbReference type="PROSITE" id="PS51192"/>
    </source>
</evidence>
<gene>
    <name evidence="4" type="ORF">UFOVP934_21</name>
</gene>
<dbReference type="Pfam" id="PF00176">
    <property type="entry name" value="SNF2-rel_dom"/>
    <property type="match status" value="1"/>
</dbReference>
<feature type="domain" description="Helicase C-terminal" evidence="3">
    <location>
        <begin position="296"/>
        <end position="446"/>
    </location>
</feature>